<feature type="domain" description="MYND-type" evidence="6">
    <location>
        <begin position="834"/>
        <end position="868"/>
    </location>
</feature>
<reference evidence="7" key="1">
    <citation type="journal article" date="2021" name="G3 (Bethesda)">
        <title>Genome and transcriptome analysis of the beet armyworm Spodoptera exigua reveals targets for pest control. .</title>
        <authorList>
            <person name="Simon S."/>
            <person name="Breeschoten T."/>
            <person name="Jansen H.J."/>
            <person name="Dirks R.P."/>
            <person name="Schranz M.E."/>
            <person name="Ros V.I.D."/>
        </authorList>
    </citation>
    <scope>NUCLEOTIDE SEQUENCE</scope>
    <source>
        <strain evidence="7">TB_SE_WUR_2020</strain>
    </source>
</reference>
<dbReference type="GO" id="GO:0005737">
    <property type="term" value="C:cytoplasm"/>
    <property type="evidence" value="ECO:0007669"/>
    <property type="project" value="TreeGrafter"/>
</dbReference>
<dbReference type="Pfam" id="PF23460">
    <property type="entry name" value="ZMYND8_CC"/>
    <property type="match status" value="1"/>
</dbReference>
<feature type="compositionally biased region" description="Basic and acidic residues" evidence="5">
    <location>
        <begin position="164"/>
        <end position="173"/>
    </location>
</feature>
<keyword evidence="1" id="KW-0479">Metal-binding</keyword>
<feature type="compositionally biased region" description="Basic and acidic residues" evidence="5">
    <location>
        <begin position="114"/>
        <end position="131"/>
    </location>
</feature>
<feature type="compositionally biased region" description="Basic and acidic residues" evidence="5">
    <location>
        <begin position="248"/>
        <end position="279"/>
    </location>
</feature>
<dbReference type="Proteomes" id="UP000814243">
    <property type="component" value="Unassembled WGS sequence"/>
</dbReference>
<dbReference type="GO" id="GO:0005634">
    <property type="term" value="C:nucleus"/>
    <property type="evidence" value="ECO:0007669"/>
    <property type="project" value="TreeGrafter"/>
</dbReference>
<comment type="caution">
    <text evidence="7">The sequence shown here is derived from an EMBL/GenBank/DDBJ whole genome shotgun (WGS) entry which is preliminary data.</text>
</comment>
<sequence>MADGAEIAKVEEDESNVEKEMEVEVPIKLKENAQTPTTTSSRKRRRSELEEAVITIIETSGTYEKRSRRKSLTETKKPDAPEPTSSKAVDTTATDKPQGETKQTTPVKANETLTKLKDNEPSSSTEKEKTQRVTPIRIALVKERRQSTRTSSSRDPTAKIITPTKDKDQEKTTPQRPKSARNVDKPSPATKPEKTKPEKIDKTPNSKVDKVDKTPNDSKTTRGNRSRAEKRSSSRSSRSTNSTSSTRSSEKAEKKTDGAAKDKPKEGKPSAKEKDKPGDVNKSTLDVQKSPKPVTDLQSPKSVKDRMHLDDDTTLAVLARETSKSNNLVTVTHCNSGLPTISSVRSLSTTAQATGVTITRTMSSANTIDITEESSTSDSSIFTPTSSDNVTSMKEAMSKLQRLRNETAEPAVGRVGVRAFARMTSPEKQTPNEEVQVEIKAEPIDLDDPERHMEKMDLMNAFRLRPVNPQNMPTPTMNLRDVRINKVVVTPLNAKKATKTPEVRPRAKKTFPQPKKPEDGRSDLVTKNSMVYIPIQPPMTQAPSLRMPRPPHAATPTAQPIIRPPIASTTAVNSLVNTVTTPLVLSSPCISTSGVTNSASVATVPTVHTVPLMTSVNGQWMFSFQPVMSVGAIDTPPPLVNGIADRVNTSVPLATLTPTPNSTLVNSNVATPAVSVLPIVPAGTPAPPISVLSRTPTDNTPGELPRLQQRPTQSLQNPLDCNTPIGNMPPPSTAGPVTAKLNQNAVKMTDFFRTLLEDSLEKLDEPITQLTTLKLQLEQDKWRHQQEIKELKHNYELTIAEMRASFDKEKLRAVSEARPLRRLMNLWYIVLGRCANCSQEAQFYCCWNTAYCGYPCQRAHWSVHFSACQQQRQDGSNVSMVEDTSGNQTMKCVGTYKQISTSQLSPMITNKSVPSNEESQNKKVVSSSGGYLIVGGSSNSSVVAPARRTHAIQYFS</sequence>
<evidence type="ECO:0000256" key="3">
    <source>
        <dbReference type="ARBA" id="ARBA00022833"/>
    </source>
</evidence>
<feature type="compositionally biased region" description="Basic and acidic residues" evidence="5">
    <location>
        <begin position="1"/>
        <end position="31"/>
    </location>
</feature>
<evidence type="ECO:0000256" key="5">
    <source>
        <dbReference type="SAM" id="MobiDB-lite"/>
    </source>
</evidence>
<dbReference type="Pfam" id="PF24324">
    <property type="entry name" value="MYND_ZMYND11_ZMYD8"/>
    <property type="match status" value="1"/>
</dbReference>
<feature type="compositionally biased region" description="Polar residues" evidence="5">
    <location>
        <begin position="83"/>
        <end position="113"/>
    </location>
</feature>
<feature type="region of interest" description="Disordered" evidence="5">
    <location>
        <begin position="495"/>
        <end position="522"/>
    </location>
</feature>
<feature type="compositionally biased region" description="Low complexity" evidence="5">
    <location>
        <begin position="234"/>
        <end position="247"/>
    </location>
</feature>
<organism evidence="7 8">
    <name type="scientific">Spodoptera exigua</name>
    <name type="common">Beet armyworm</name>
    <name type="synonym">Noctua fulgens</name>
    <dbReference type="NCBI Taxonomy" id="7107"/>
    <lineage>
        <taxon>Eukaryota</taxon>
        <taxon>Metazoa</taxon>
        <taxon>Ecdysozoa</taxon>
        <taxon>Arthropoda</taxon>
        <taxon>Hexapoda</taxon>
        <taxon>Insecta</taxon>
        <taxon>Pterygota</taxon>
        <taxon>Neoptera</taxon>
        <taxon>Endopterygota</taxon>
        <taxon>Lepidoptera</taxon>
        <taxon>Glossata</taxon>
        <taxon>Ditrysia</taxon>
        <taxon>Noctuoidea</taxon>
        <taxon>Noctuidae</taxon>
        <taxon>Amphipyrinae</taxon>
        <taxon>Spodoptera</taxon>
    </lineage>
</organism>
<dbReference type="SUPFAM" id="SSF144232">
    <property type="entry name" value="HIT/MYND zinc finger-like"/>
    <property type="match status" value="1"/>
</dbReference>
<dbReference type="AlphaFoldDB" id="A0A922MLP8"/>
<evidence type="ECO:0000313" key="8">
    <source>
        <dbReference type="Proteomes" id="UP000814243"/>
    </source>
</evidence>
<dbReference type="PANTHER" id="PTHR46453:SF5">
    <property type="entry name" value="PROTEIN KINASE C-BINDING PROTEIN 1 ISOFORM X1"/>
    <property type="match status" value="1"/>
</dbReference>
<accession>A0A922MLP8</accession>
<evidence type="ECO:0000256" key="4">
    <source>
        <dbReference type="PROSITE-ProRule" id="PRU00134"/>
    </source>
</evidence>
<dbReference type="PANTHER" id="PTHR46453">
    <property type="entry name" value="PROTEIN KINASE C-BINDING PROTEIN 1"/>
    <property type="match status" value="1"/>
</dbReference>
<gene>
    <name evidence="7" type="ORF">HF086_005048</name>
</gene>
<dbReference type="GO" id="GO:0003714">
    <property type="term" value="F:transcription corepressor activity"/>
    <property type="evidence" value="ECO:0007669"/>
    <property type="project" value="TreeGrafter"/>
</dbReference>
<evidence type="ECO:0000256" key="2">
    <source>
        <dbReference type="ARBA" id="ARBA00022771"/>
    </source>
</evidence>
<keyword evidence="3" id="KW-0862">Zinc</keyword>
<feature type="region of interest" description="Disordered" evidence="5">
    <location>
        <begin position="688"/>
        <end position="715"/>
    </location>
</feature>
<feature type="region of interest" description="Disordered" evidence="5">
    <location>
        <begin position="1"/>
        <end position="308"/>
    </location>
</feature>
<dbReference type="InterPro" id="IPR002893">
    <property type="entry name" value="Znf_MYND"/>
</dbReference>
<dbReference type="PROSITE" id="PS01360">
    <property type="entry name" value="ZF_MYND_1"/>
    <property type="match status" value="1"/>
</dbReference>
<name>A0A922MLP8_SPOEX</name>
<dbReference type="EMBL" id="JACEFF010000364">
    <property type="protein sequence ID" value="KAH9638967.1"/>
    <property type="molecule type" value="Genomic_DNA"/>
</dbReference>
<dbReference type="InterPro" id="IPR056987">
    <property type="entry name" value="ZMYND8_CC"/>
</dbReference>
<evidence type="ECO:0000313" key="7">
    <source>
        <dbReference type="EMBL" id="KAH9638967.1"/>
    </source>
</evidence>
<dbReference type="GO" id="GO:0008270">
    <property type="term" value="F:zinc ion binding"/>
    <property type="evidence" value="ECO:0007669"/>
    <property type="project" value="UniProtKB-KW"/>
</dbReference>
<dbReference type="PROSITE" id="PS50865">
    <property type="entry name" value="ZF_MYND_2"/>
    <property type="match status" value="1"/>
</dbReference>
<evidence type="ECO:0000259" key="6">
    <source>
        <dbReference type="PROSITE" id="PS50865"/>
    </source>
</evidence>
<protein>
    <recommendedName>
        <fullName evidence="6">MYND-type domain-containing protein</fullName>
    </recommendedName>
</protein>
<evidence type="ECO:0000256" key="1">
    <source>
        <dbReference type="ARBA" id="ARBA00022723"/>
    </source>
</evidence>
<feature type="compositionally biased region" description="Basic and acidic residues" evidence="5">
    <location>
        <begin position="71"/>
        <end position="80"/>
    </location>
</feature>
<feature type="compositionally biased region" description="Basic and acidic residues" evidence="5">
    <location>
        <begin position="191"/>
        <end position="232"/>
    </location>
</feature>
<dbReference type="InterPro" id="IPR057053">
    <property type="entry name" value="MYND_ZMYND11_ZMYD8"/>
</dbReference>
<keyword evidence="2 4" id="KW-0863">Zinc-finger</keyword>
<proteinExistence type="predicted"/>